<dbReference type="AlphaFoldDB" id="A0A176WBN5"/>
<dbReference type="InterPro" id="IPR003808">
    <property type="entry name" value="Fe-S_metab-assoc_dom"/>
</dbReference>
<dbReference type="InterPro" id="IPR003473">
    <property type="entry name" value="NadA"/>
</dbReference>
<gene>
    <name evidence="19" type="ORF">AXG93_4201s1560</name>
</gene>
<protein>
    <recommendedName>
        <fullName evidence="16">Quinolinate synthase, chloroplastic</fullName>
        <ecNumber evidence="4">2.5.1.72</ecNumber>
    </recommendedName>
</protein>
<dbReference type="FunFam" id="3.40.50.10800:FF:000008">
    <property type="entry name" value="Quinolinate synthase chloroplastic"/>
    <property type="match status" value="1"/>
</dbReference>
<dbReference type="SUPFAM" id="SSF142754">
    <property type="entry name" value="NadA-like"/>
    <property type="match status" value="1"/>
</dbReference>
<sequence length="876" mass="94214">MLEIDDVRADPNFEQIPLTPTTFVEERNDGFHGLHRRVVRHPPPSEAACGPQWKIGKKQGKGARAIRATSSAAAAPKPRATTSRPPSGTLAADSSADRRAVASLRGGRKFRWPRALGSEAKENRGQLHSKPVGGSRGPGIAAERACAASICSATPIVPAGLRSAGSQCADRISFRPSRGTLRSAKHELSHKRGGVFGRPSAKQTLRASAASARGPRGGLEEAVKVGVSDSSSVGGERGWSELGRVIQEVAGAGSSSPRQSLEKLMNYASQLAPLPASERVTENRVPGCTSRVWLTVDLQENGEVHFAADSDAEIVRGTLGLLLQSLNGTDSQEILSLNEDGIAKMLVSVPKSTTWYTICIHMQKRVRALLERRSPGKKFDPFPSLIITAEDIQAQGSFAEAQVQYLTPDPERVKELVEVLRAKNIGVVAHFYMDPEVQGVLVAAKKEWPHIHISDSLVMAEHAVKMAEVGCKAVAVLGVDFMSENVRAILDKNGLTHVPVYRMSSDEIGCSLAEAAESAEYLEYLKAASVTPKSLHVIYINTSLETKAQAQSLVPTITCTSSNVLQTILQAFAQVPDLTLWYGPDSYMGANLAEMLVQLMSMTDEEIAKVHPAHNRKTISTVLSHLQYYQNGACIVHDLFGKEVVNKLRDEYSDAYQTAHLEVPGEMFTLAMEARARGRGAVGSTQNILDFITIKVREILDSGVDACPKFVLGTEAGMITAIVEAVRQLLIEHKRAKGFSAAKVGVEIVFPVSTDAVAPLSTASSSPSFAAAGLNIVPGVVSGEGCSVNGGCASCVYMKMNRLDRLLRICKLVGTSGESLLAEYEPRTLKSLSGGENIAELGCEPILSMRYFQSNKRLSDQLVEDINRHACASVPK</sequence>
<feature type="region of interest" description="Disordered" evidence="17">
    <location>
        <begin position="182"/>
        <end position="202"/>
    </location>
</feature>
<evidence type="ECO:0000256" key="2">
    <source>
        <dbReference type="ARBA" id="ARBA00004229"/>
    </source>
</evidence>
<evidence type="ECO:0000256" key="17">
    <source>
        <dbReference type="SAM" id="MobiDB-lite"/>
    </source>
</evidence>
<keyword evidence="5" id="KW-0004">4Fe-4S</keyword>
<evidence type="ECO:0000256" key="1">
    <source>
        <dbReference type="ARBA" id="ARBA00001966"/>
    </source>
</evidence>
<dbReference type="PANTHER" id="PTHR30573">
    <property type="entry name" value="QUINOLINATE SYNTHETASE A"/>
    <property type="match status" value="1"/>
</dbReference>
<keyword evidence="8" id="KW-0662">Pyridine nucleotide biosynthesis</keyword>
<proteinExistence type="inferred from homology"/>
<keyword evidence="13" id="KW-0411">Iron-sulfur</keyword>
<feature type="domain" description="Fe-S metabolism associated" evidence="18">
    <location>
        <begin position="256"/>
        <end position="345"/>
    </location>
</feature>
<evidence type="ECO:0000256" key="16">
    <source>
        <dbReference type="ARBA" id="ARBA00073351"/>
    </source>
</evidence>
<dbReference type="Pfam" id="PF02657">
    <property type="entry name" value="SufE"/>
    <property type="match status" value="1"/>
</dbReference>
<dbReference type="SUPFAM" id="SSF82649">
    <property type="entry name" value="SufE/NifU"/>
    <property type="match status" value="1"/>
</dbReference>
<dbReference type="GO" id="GO:0008987">
    <property type="term" value="F:quinolinate synthetase A activity"/>
    <property type="evidence" value="ECO:0007669"/>
    <property type="project" value="InterPro"/>
</dbReference>
<evidence type="ECO:0000256" key="10">
    <source>
        <dbReference type="ARBA" id="ARBA00022723"/>
    </source>
</evidence>
<dbReference type="InterPro" id="IPR036094">
    <property type="entry name" value="NadA_sf"/>
</dbReference>
<evidence type="ECO:0000256" key="14">
    <source>
        <dbReference type="ARBA" id="ARBA00052166"/>
    </source>
</evidence>
<evidence type="ECO:0000256" key="7">
    <source>
        <dbReference type="ARBA" id="ARBA00022640"/>
    </source>
</evidence>
<comment type="subcellular location">
    <subcellularLocation>
        <location evidence="2">Plastid</location>
        <location evidence="2">Chloroplast</location>
    </subcellularLocation>
</comment>
<dbReference type="GO" id="GO:0009507">
    <property type="term" value="C:chloroplast"/>
    <property type="evidence" value="ECO:0007669"/>
    <property type="project" value="UniProtKB-SubCell"/>
</dbReference>
<comment type="caution">
    <text evidence="19">The sequence shown here is derived from an EMBL/GenBank/DDBJ whole genome shotgun (WGS) entry which is preliminary data.</text>
</comment>
<dbReference type="FunFam" id="3.40.50.10800:FF:000006">
    <property type="entry name" value="Quinolinate synthase, chloroplastic"/>
    <property type="match status" value="1"/>
</dbReference>
<evidence type="ECO:0000256" key="13">
    <source>
        <dbReference type="ARBA" id="ARBA00023014"/>
    </source>
</evidence>
<name>A0A176WBN5_MARPO</name>
<dbReference type="PANTHER" id="PTHR30573:SF0">
    <property type="entry name" value="QUINOLINATE SYNTHASE, CHLOROPLASTIC"/>
    <property type="match status" value="1"/>
</dbReference>
<evidence type="ECO:0000313" key="20">
    <source>
        <dbReference type="Proteomes" id="UP000077202"/>
    </source>
</evidence>
<evidence type="ECO:0000256" key="9">
    <source>
        <dbReference type="ARBA" id="ARBA00022679"/>
    </source>
</evidence>
<evidence type="ECO:0000256" key="6">
    <source>
        <dbReference type="ARBA" id="ARBA00022528"/>
    </source>
</evidence>
<dbReference type="Gene3D" id="3.40.50.10800">
    <property type="entry name" value="NadA-like"/>
    <property type="match status" value="3"/>
</dbReference>
<comment type="pathway">
    <text evidence="3">Cofactor biosynthesis; NAD(+) biosynthesis; quinolinate from iminoaspartate: step 1/1.</text>
</comment>
<dbReference type="Gene3D" id="3.90.1010.10">
    <property type="match status" value="1"/>
</dbReference>
<evidence type="ECO:0000313" key="19">
    <source>
        <dbReference type="EMBL" id="OAE30354.1"/>
    </source>
</evidence>
<evidence type="ECO:0000256" key="5">
    <source>
        <dbReference type="ARBA" id="ARBA00022485"/>
    </source>
</evidence>
<keyword evidence="12" id="KW-0408">Iron</keyword>
<dbReference type="EMBL" id="LVLJ01001341">
    <property type="protein sequence ID" value="OAE30354.1"/>
    <property type="molecule type" value="Genomic_DNA"/>
</dbReference>
<evidence type="ECO:0000256" key="15">
    <source>
        <dbReference type="ARBA" id="ARBA00061471"/>
    </source>
</evidence>
<keyword evidence="11" id="KW-0809">Transit peptide</keyword>
<dbReference type="UniPathway" id="UPA00253">
    <property type="reaction ID" value="UER00327"/>
</dbReference>
<feature type="compositionally biased region" description="Low complexity" evidence="17">
    <location>
        <begin position="63"/>
        <end position="94"/>
    </location>
</feature>
<reference evidence="19" key="1">
    <citation type="submission" date="2016-03" db="EMBL/GenBank/DDBJ databases">
        <title>Mechanisms controlling the formation of the plant cell surface in tip-growing cells are functionally conserved among land plants.</title>
        <authorList>
            <person name="Honkanen S."/>
            <person name="Jones V.A."/>
            <person name="Morieri G."/>
            <person name="Champion C."/>
            <person name="Hetherington A.J."/>
            <person name="Kelly S."/>
            <person name="Saint-Marcoux D."/>
            <person name="Proust H."/>
            <person name="Prescott H."/>
            <person name="Dolan L."/>
        </authorList>
    </citation>
    <scope>NUCLEOTIDE SEQUENCE [LARGE SCALE GENOMIC DNA]</scope>
    <source>
        <tissue evidence="19">Whole gametophyte</tissue>
    </source>
</reference>
<keyword evidence="6" id="KW-0150">Chloroplast</keyword>
<feature type="region of interest" description="Disordered" evidence="17">
    <location>
        <begin position="40"/>
        <end position="138"/>
    </location>
</feature>
<comment type="similarity">
    <text evidence="15">Belongs to the quinolinate synthase family. Type 1 subfamily.</text>
</comment>
<dbReference type="EC" id="2.5.1.72" evidence="4"/>
<evidence type="ECO:0000256" key="3">
    <source>
        <dbReference type="ARBA" id="ARBA00005065"/>
    </source>
</evidence>
<organism evidence="19 20">
    <name type="scientific">Marchantia polymorpha subsp. ruderalis</name>
    <dbReference type="NCBI Taxonomy" id="1480154"/>
    <lineage>
        <taxon>Eukaryota</taxon>
        <taxon>Viridiplantae</taxon>
        <taxon>Streptophyta</taxon>
        <taxon>Embryophyta</taxon>
        <taxon>Marchantiophyta</taxon>
        <taxon>Marchantiopsida</taxon>
        <taxon>Marchantiidae</taxon>
        <taxon>Marchantiales</taxon>
        <taxon>Marchantiaceae</taxon>
        <taxon>Marchantia</taxon>
    </lineage>
</organism>
<evidence type="ECO:0000256" key="12">
    <source>
        <dbReference type="ARBA" id="ARBA00023004"/>
    </source>
</evidence>
<dbReference type="GO" id="GO:0046872">
    <property type="term" value="F:metal ion binding"/>
    <property type="evidence" value="ECO:0007669"/>
    <property type="project" value="UniProtKB-KW"/>
</dbReference>
<dbReference type="GO" id="GO:0034628">
    <property type="term" value="P:'de novo' NAD+ biosynthetic process from L-aspartate"/>
    <property type="evidence" value="ECO:0007669"/>
    <property type="project" value="TreeGrafter"/>
</dbReference>
<comment type="cofactor">
    <cofactor evidence="1">
        <name>[4Fe-4S] cluster</name>
        <dbReference type="ChEBI" id="CHEBI:49883"/>
    </cofactor>
</comment>
<keyword evidence="20" id="KW-1185">Reference proteome</keyword>
<dbReference type="GO" id="GO:0051539">
    <property type="term" value="F:4 iron, 4 sulfur cluster binding"/>
    <property type="evidence" value="ECO:0007669"/>
    <property type="project" value="UniProtKB-KW"/>
</dbReference>
<evidence type="ECO:0000256" key="11">
    <source>
        <dbReference type="ARBA" id="ARBA00022946"/>
    </source>
</evidence>
<keyword evidence="10" id="KW-0479">Metal-binding</keyword>
<comment type="catalytic activity">
    <reaction evidence="14">
        <text>iminosuccinate + dihydroxyacetone phosphate = quinolinate + phosphate + 2 H2O + H(+)</text>
        <dbReference type="Rhea" id="RHEA:25888"/>
        <dbReference type="ChEBI" id="CHEBI:15377"/>
        <dbReference type="ChEBI" id="CHEBI:15378"/>
        <dbReference type="ChEBI" id="CHEBI:29959"/>
        <dbReference type="ChEBI" id="CHEBI:43474"/>
        <dbReference type="ChEBI" id="CHEBI:57642"/>
        <dbReference type="ChEBI" id="CHEBI:77875"/>
        <dbReference type="EC" id="2.5.1.72"/>
    </reaction>
</comment>
<keyword evidence="7" id="KW-0934">Plastid</keyword>
<evidence type="ECO:0000256" key="4">
    <source>
        <dbReference type="ARBA" id="ARBA00012669"/>
    </source>
</evidence>
<dbReference type="Pfam" id="PF02445">
    <property type="entry name" value="NadA"/>
    <property type="match status" value="1"/>
</dbReference>
<dbReference type="Proteomes" id="UP000077202">
    <property type="component" value="Unassembled WGS sequence"/>
</dbReference>
<accession>A0A176WBN5</accession>
<evidence type="ECO:0000256" key="8">
    <source>
        <dbReference type="ARBA" id="ARBA00022642"/>
    </source>
</evidence>
<evidence type="ECO:0000259" key="18">
    <source>
        <dbReference type="Pfam" id="PF02657"/>
    </source>
</evidence>
<keyword evidence="9" id="KW-0808">Transferase</keyword>